<reference evidence="3 4" key="1">
    <citation type="submission" date="2017-09" db="EMBL/GenBank/DDBJ databases">
        <title>WGS assembly of Aquilegia coerulea Goldsmith.</title>
        <authorList>
            <person name="Hodges S."/>
            <person name="Kramer E."/>
            <person name="Nordborg M."/>
            <person name="Tomkins J."/>
            <person name="Borevitz J."/>
            <person name="Derieg N."/>
            <person name="Yan J."/>
            <person name="Mihaltcheva S."/>
            <person name="Hayes R.D."/>
            <person name="Rokhsar D."/>
        </authorList>
    </citation>
    <scope>NUCLEOTIDE SEQUENCE [LARGE SCALE GENOMIC DNA]</scope>
    <source>
        <strain evidence="4">cv. Goldsmith</strain>
    </source>
</reference>
<dbReference type="AlphaFoldDB" id="A0A2G5FBQ9"/>
<feature type="signal peptide" evidence="1">
    <location>
        <begin position="1"/>
        <end position="26"/>
    </location>
</feature>
<dbReference type="PROSITE" id="PS50842">
    <property type="entry name" value="EXPANSIN_EG45"/>
    <property type="match status" value="1"/>
</dbReference>
<dbReference type="EMBL" id="KZ305018">
    <property type="protein sequence ID" value="PIA65459.1"/>
    <property type="molecule type" value="Genomic_DNA"/>
</dbReference>
<evidence type="ECO:0000313" key="3">
    <source>
        <dbReference type="EMBL" id="PIA65459.1"/>
    </source>
</evidence>
<feature type="domain" description="Expansin-like EG45" evidence="2">
    <location>
        <begin position="40"/>
        <end position="142"/>
    </location>
</feature>
<dbReference type="CDD" id="cd22269">
    <property type="entry name" value="DPBB_EG45-like"/>
    <property type="match status" value="1"/>
</dbReference>
<organism evidence="3 4">
    <name type="scientific">Aquilegia coerulea</name>
    <name type="common">Rocky mountain columbine</name>
    <dbReference type="NCBI Taxonomy" id="218851"/>
    <lineage>
        <taxon>Eukaryota</taxon>
        <taxon>Viridiplantae</taxon>
        <taxon>Streptophyta</taxon>
        <taxon>Embryophyta</taxon>
        <taxon>Tracheophyta</taxon>
        <taxon>Spermatophyta</taxon>
        <taxon>Magnoliopsida</taxon>
        <taxon>Ranunculales</taxon>
        <taxon>Ranunculaceae</taxon>
        <taxon>Thalictroideae</taxon>
        <taxon>Aquilegia</taxon>
    </lineage>
</organism>
<dbReference type="Proteomes" id="UP000230069">
    <property type="component" value="Unassembled WGS sequence"/>
</dbReference>
<dbReference type="PANTHER" id="PTHR47480:SF1">
    <property type="entry name" value="EG45-LIKE DOMAIN CONTAINING PROTEIN 1"/>
    <property type="match status" value="1"/>
</dbReference>
<sequence>MSKLHLLLHQCLFLLFLTDCYHVSYGDVGTAAQYSPPYLPTACYGQDISQFPANNMFASASDGIWNNGAACGRQYLVRCLSAAVRGICIDGQTIQIRIVDRTASSVSTPSSSGTTMVLSASAFAMIASSSASEINIEFQQIF</sequence>
<evidence type="ECO:0000313" key="4">
    <source>
        <dbReference type="Proteomes" id="UP000230069"/>
    </source>
</evidence>
<dbReference type="InParanoid" id="A0A2G5FBQ9"/>
<dbReference type="Gene3D" id="2.40.40.10">
    <property type="entry name" value="RlpA-like domain"/>
    <property type="match status" value="1"/>
</dbReference>
<evidence type="ECO:0000259" key="2">
    <source>
        <dbReference type="PROSITE" id="PS50842"/>
    </source>
</evidence>
<accession>A0A2G5FBQ9</accession>
<gene>
    <name evidence="3" type="ORF">AQUCO_00100746v1</name>
</gene>
<protein>
    <recommendedName>
        <fullName evidence="2">Expansin-like EG45 domain-containing protein</fullName>
    </recommendedName>
</protein>
<proteinExistence type="predicted"/>
<dbReference type="InterPro" id="IPR007112">
    <property type="entry name" value="Expansin/allergen_DPBB_dom"/>
</dbReference>
<name>A0A2G5FBQ9_AQUCA</name>
<evidence type="ECO:0000256" key="1">
    <source>
        <dbReference type="SAM" id="SignalP"/>
    </source>
</evidence>
<dbReference type="STRING" id="218851.A0A2G5FBQ9"/>
<dbReference type="SUPFAM" id="SSF50685">
    <property type="entry name" value="Barwin-like endoglucanases"/>
    <property type="match status" value="1"/>
</dbReference>
<keyword evidence="1" id="KW-0732">Signal</keyword>
<dbReference type="InterPro" id="IPR036908">
    <property type="entry name" value="RlpA-like_sf"/>
</dbReference>
<dbReference type="PANTHER" id="PTHR47480">
    <property type="entry name" value="EG45-LIKE DOMAIN CONTAINING PROTEIN"/>
    <property type="match status" value="1"/>
</dbReference>
<dbReference type="OrthoDB" id="587249at2759"/>
<keyword evidence="4" id="KW-1185">Reference proteome</keyword>
<dbReference type="InterPro" id="IPR009009">
    <property type="entry name" value="RlpA-like_DPBB"/>
</dbReference>
<feature type="chain" id="PRO_5013875503" description="Expansin-like EG45 domain-containing protein" evidence="1">
    <location>
        <begin position="27"/>
        <end position="142"/>
    </location>
</feature>
<dbReference type="Pfam" id="PF03330">
    <property type="entry name" value="DPBB_1"/>
    <property type="match status" value="1"/>
</dbReference>